<evidence type="ECO:0000256" key="3">
    <source>
        <dbReference type="ARBA" id="ARBA00004763"/>
    </source>
</evidence>
<comment type="cofactor">
    <cofactor evidence="2">
        <name>Mg(2+)</name>
        <dbReference type="ChEBI" id="CHEBI:18420"/>
    </cofactor>
</comment>
<dbReference type="UniPathway" id="UPA00077">
    <property type="reaction ID" value="UER00156"/>
</dbReference>
<dbReference type="EMBL" id="LSGP01000013">
    <property type="protein sequence ID" value="KYZ77311.1"/>
    <property type="molecule type" value="Genomic_DNA"/>
</dbReference>
<reference evidence="14 15" key="1">
    <citation type="submission" date="2016-02" db="EMBL/GenBank/DDBJ databases">
        <title>Anaerosporomusa subterraneum gen. nov., sp. nov., a spore-forming obligate anaerobe isolated from saprolite.</title>
        <authorList>
            <person name="Choi J.K."/>
            <person name="Shah M."/>
            <person name="Yee N."/>
        </authorList>
    </citation>
    <scope>NUCLEOTIDE SEQUENCE [LARGE SCALE GENOMIC DNA]</scope>
    <source>
        <strain evidence="14 15">RU4</strain>
    </source>
</reference>
<comment type="pathway">
    <text evidence="3">Cofactor biosynthesis; tetrahydrofolate biosynthesis; 7,8-dihydrofolate from 2-amino-4-hydroxy-6-hydroxymethyl-7,8-dihydropteridine diphosphate and 4-aminobenzoate: step 1/2.</text>
</comment>
<evidence type="ECO:0000313" key="14">
    <source>
        <dbReference type="EMBL" id="KYZ77311.1"/>
    </source>
</evidence>
<evidence type="ECO:0000256" key="5">
    <source>
        <dbReference type="ARBA" id="ARBA00012458"/>
    </source>
</evidence>
<dbReference type="GO" id="GO:0046872">
    <property type="term" value="F:metal ion binding"/>
    <property type="evidence" value="ECO:0007669"/>
    <property type="project" value="UniProtKB-KW"/>
</dbReference>
<dbReference type="GO" id="GO:0046654">
    <property type="term" value="P:tetrahydrofolate biosynthetic process"/>
    <property type="evidence" value="ECO:0007669"/>
    <property type="project" value="UniProtKB-UniPathway"/>
</dbReference>
<evidence type="ECO:0000256" key="4">
    <source>
        <dbReference type="ARBA" id="ARBA00009503"/>
    </source>
</evidence>
<comment type="function">
    <text evidence="12">Catalyzes the condensation of para-aminobenzoate (pABA) with 6-hydroxymethyl-7,8-dihydropterin diphosphate (DHPt-PP) to form 7,8-dihydropteroate (H2Pte), the immediate precursor of folate derivatives.</text>
</comment>
<evidence type="ECO:0000313" key="15">
    <source>
        <dbReference type="Proteomes" id="UP000076268"/>
    </source>
</evidence>
<comment type="caution">
    <text evidence="14">The sequence shown here is derived from an EMBL/GenBank/DDBJ whole genome shotgun (WGS) entry which is preliminary data.</text>
</comment>
<dbReference type="InterPro" id="IPR045031">
    <property type="entry name" value="DHP_synth-like"/>
</dbReference>
<dbReference type="PROSITE" id="PS00792">
    <property type="entry name" value="DHPS_1"/>
    <property type="match status" value="1"/>
</dbReference>
<evidence type="ECO:0000256" key="12">
    <source>
        <dbReference type="ARBA" id="ARBA00053449"/>
    </source>
</evidence>
<keyword evidence="7" id="KW-0808">Transferase</keyword>
<keyword evidence="10" id="KW-0289">Folate biosynthesis</keyword>
<proteinExistence type="inferred from homology"/>
<dbReference type="EC" id="2.5.1.15" evidence="5"/>
<accession>A0A154BTQ6</accession>
<keyword evidence="8" id="KW-0479">Metal-binding</keyword>
<evidence type="ECO:0000256" key="11">
    <source>
        <dbReference type="ARBA" id="ARBA00030193"/>
    </source>
</evidence>
<evidence type="ECO:0000256" key="2">
    <source>
        <dbReference type="ARBA" id="ARBA00001946"/>
    </source>
</evidence>
<dbReference type="InterPro" id="IPR006390">
    <property type="entry name" value="DHP_synth_dom"/>
</dbReference>
<dbReference type="RefSeq" id="WP_066239420.1">
    <property type="nucleotide sequence ID" value="NZ_LSGP01000013.1"/>
</dbReference>
<dbReference type="PANTHER" id="PTHR20941">
    <property type="entry name" value="FOLATE SYNTHESIS PROTEINS"/>
    <property type="match status" value="1"/>
</dbReference>
<dbReference type="SUPFAM" id="SSF51717">
    <property type="entry name" value="Dihydropteroate synthetase-like"/>
    <property type="match status" value="1"/>
</dbReference>
<evidence type="ECO:0000256" key="7">
    <source>
        <dbReference type="ARBA" id="ARBA00022679"/>
    </source>
</evidence>
<evidence type="ECO:0000256" key="6">
    <source>
        <dbReference type="ARBA" id="ARBA00016919"/>
    </source>
</evidence>
<organism evidence="14 15">
    <name type="scientific">Anaerosporomusa subterranea</name>
    <dbReference type="NCBI Taxonomy" id="1794912"/>
    <lineage>
        <taxon>Bacteria</taxon>
        <taxon>Bacillati</taxon>
        <taxon>Bacillota</taxon>
        <taxon>Negativicutes</taxon>
        <taxon>Acetonemataceae</taxon>
        <taxon>Anaerosporomusa</taxon>
    </lineage>
</organism>
<evidence type="ECO:0000259" key="13">
    <source>
        <dbReference type="PROSITE" id="PS50972"/>
    </source>
</evidence>
<dbReference type="GO" id="GO:0004156">
    <property type="term" value="F:dihydropteroate synthase activity"/>
    <property type="evidence" value="ECO:0007669"/>
    <property type="project" value="UniProtKB-EC"/>
</dbReference>
<name>A0A154BTQ6_ANASB</name>
<dbReference type="PROSITE" id="PS50972">
    <property type="entry name" value="PTERIN_BINDING"/>
    <property type="match status" value="1"/>
</dbReference>
<evidence type="ECO:0000256" key="8">
    <source>
        <dbReference type="ARBA" id="ARBA00022723"/>
    </source>
</evidence>
<comment type="similarity">
    <text evidence="4">Belongs to the DHPS family.</text>
</comment>
<dbReference type="Proteomes" id="UP000076268">
    <property type="component" value="Unassembled WGS sequence"/>
</dbReference>
<dbReference type="InterPro" id="IPR011005">
    <property type="entry name" value="Dihydropteroate_synth-like_sf"/>
</dbReference>
<evidence type="ECO:0000256" key="1">
    <source>
        <dbReference type="ARBA" id="ARBA00000012"/>
    </source>
</evidence>
<dbReference type="PANTHER" id="PTHR20941:SF1">
    <property type="entry name" value="FOLIC ACID SYNTHESIS PROTEIN FOL1"/>
    <property type="match status" value="1"/>
</dbReference>
<sequence>MLNPRVVLINNNEAATRELQQLGCDPQGIAIMAAKAIFKTVKIEGVSTKAANLLKQTFLAKGGEVAVARGTADLSIEHTDVLIFATLKQYRLALNQLKQQPWGLPQLAERIENSLRGDAIFPMRHYEWHDRSLSIQPGRTLVMGILNLTPDSFSDGGKYNQVEKAVQHACEMVELGADIIDIGAESTRPYGSQLVSEQEEMARLLPILDQVLAKVSVPVSVDTYKASVAKAALAAGAHIVNDIWGLHTPGMAEVAAAQRAPVIIMHNQVDSIYQHDIMSDMITFLEESIEIGIKAGIPFENFIVDPGIGFGKTTVQNLEVMARLGELKSLGCPILLATSRKRFIGEALGGLPPQERVEGTGATVAWGIMQGVQMVRVHDVKEIVRVTRMIDTLVRRDFHA</sequence>
<dbReference type="Pfam" id="PF00809">
    <property type="entry name" value="Pterin_bind"/>
    <property type="match status" value="1"/>
</dbReference>
<dbReference type="NCBIfam" id="TIGR01496">
    <property type="entry name" value="DHPS"/>
    <property type="match status" value="1"/>
</dbReference>
<keyword evidence="15" id="KW-1185">Reference proteome</keyword>
<dbReference type="CDD" id="cd00739">
    <property type="entry name" value="DHPS"/>
    <property type="match status" value="1"/>
</dbReference>
<dbReference type="GO" id="GO:0005829">
    <property type="term" value="C:cytosol"/>
    <property type="evidence" value="ECO:0007669"/>
    <property type="project" value="TreeGrafter"/>
</dbReference>
<evidence type="ECO:0000256" key="10">
    <source>
        <dbReference type="ARBA" id="ARBA00022909"/>
    </source>
</evidence>
<dbReference type="STRING" id="1794912.AXX12_04050"/>
<feature type="domain" description="Pterin-binding" evidence="13">
    <location>
        <begin position="140"/>
        <end position="388"/>
    </location>
</feature>
<dbReference type="Gene3D" id="3.20.20.20">
    <property type="entry name" value="Dihydropteroate synthase-like"/>
    <property type="match status" value="1"/>
</dbReference>
<dbReference type="OrthoDB" id="9811744at2"/>
<comment type="catalytic activity">
    <reaction evidence="1">
        <text>(7,8-dihydropterin-6-yl)methyl diphosphate + 4-aminobenzoate = 7,8-dihydropteroate + diphosphate</text>
        <dbReference type="Rhea" id="RHEA:19949"/>
        <dbReference type="ChEBI" id="CHEBI:17836"/>
        <dbReference type="ChEBI" id="CHEBI:17839"/>
        <dbReference type="ChEBI" id="CHEBI:33019"/>
        <dbReference type="ChEBI" id="CHEBI:72950"/>
        <dbReference type="EC" id="2.5.1.15"/>
    </reaction>
</comment>
<dbReference type="FunFam" id="3.20.20.20:FF:000006">
    <property type="entry name" value="Dihydropteroate synthase"/>
    <property type="match status" value="1"/>
</dbReference>
<keyword evidence="9" id="KW-0460">Magnesium</keyword>
<dbReference type="GO" id="GO:0046656">
    <property type="term" value="P:folic acid biosynthetic process"/>
    <property type="evidence" value="ECO:0007669"/>
    <property type="project" value="UniProtKB-KW"/>
</dbReference>
<evidence type="ECO:0000256" key="9">
    <source>
        <dbReference type="ARBA" id="ARBA00022842"/>
    </source>
</evidence>
<gene>
    <name evidence="14" type="ORF">AXX12_04050</name>
</gene>
<dbReference type="AlphaFoldDB" id="A0A154BTQ6"/>
<dbReference type="PROSITE" id="PS00793">
    <property type="entry name" value="DHPS_2"/>
    <property type="match status" value="1"/>
</dbReference>
<dbReference type="InterPro" id="IPR000489">
    <property type="entry name" value="Pterin-binding_dom"/>
</dbReference>
<protein>
    <recommendedName>
        <fullName evidence="6">Dihydropteroate synthase</fullName>
        <ecNumber evidence="5">2.5.1.15</ecNumber>
    </recommendedName>
    <alternativeName>
        <fullName evidence="11">Dihydropteroate pyrophosphorylase</fullName>
    </alternativeName>
</protein>